<protein>
    <submittedName>
        <fullName evidence="7">Putative iron export permease protein FetB</fullName>
    </submittedName>
</protein>
<proteinExistence type="inferred from homology"/>
<feature type="transmembrane region" description="Helical" evidence="6">
    <location>
        <begin position="6"/>
        <end position="25"/>
    </location>
</feature>
<reference evidence="7 8" key="1">
    <citation type="submission" date="2018-08" db="EMBL/GenBank/DDBJ databases">
        <title>Horizontal acquisition of hydrogen conversion ability and other habitat adaptations in Hydrogenovibrio crunogenus strains.</title>
        <authorList>
            <person name="Gonnella G."/>
            <person name="Adam N."/>
            <person name="Perner M."/>
        </authorList>
    </citation>
    <scope>NUCLEOTIDE SEQUENCE [LARGE SCALE GENOMIC DNA]</scope>
    <source>
        <strain evidence="7 8">SP-41</strain>
    </source>
</reference>
<keyword evidence="4 6" id="KW-1133">Transmembrane helix</keyword>
<feature type="transmembrane region" description="Helical" evidence="6">
    <location>
        <begin position="181"/>
        <end position="201"/>
    </location>
</feature>
<dbReference type="PANTHER" id="PTHR30028">
    <property type="entry name" value="UPF0014 INNER MEMBRANE PROTEIN YBBM-RELATED"/>
    <property type="match status" value="1"/>
</dbReference>
<name>A0A4V1C939_9GAMM</name>
<keyword evidence="3 6" id="KW-0812">Transmembrane</keyword>
<feature type="transmembrane region" description="Helical" evidence="6">
    <location>
        <begin position="92"/>
        <end position="114"/>
    </location>
</feature>
<dbReference type="GO" id="GO:0005886">
    <property type="term" value="C:plasma membrane"/>
    <property type="evidence" value="ECO:0007669"/>
    <property type="project" value="TreeGrafter"/>
</dbReference>
<dbReference type="OrthoDB" id="9791807at2"/>
<dbReference type="Pfam" id="PF03649">
    <property type="entry name" value="UPF0014"/>
    <property type="match status" value="1"/>
</dbReference>
<evidence type="ECO:0000256" key="1">
    <source>
        <dbReference type="ARBA" id="ARBA00004141"/>
    </source>
</evidence>
<dbReference type="PANTHER" id="PTHR30028:SF0">
    <property type="entry name" value="PROTEIN ALUMINUM SENSITIVE 3"/>
    <property type="match status" value="1"/>
</dbReference>
<evidence type="ECO:0000256" key="3">
    <source>
        <dbReference type="ARBA" id="ARBA00022692"/>
    </source>
</evidence>
<accession>A0A4V1C939</accession>
<dbReference type="AlphaFoldDB" id="A0A4V1C939"/>
<sequence>MITLGYMDLASLAGMVFLLGILLMLNGFKETRQLWIASVRMVVQLLLMGVWLSWVFNSDSLWLVGLVGGIMLAFAGYEILKRQTYRFQKAGSFVVGLMSLSMTALVLTIFTLTLVVQPQPWYEAQYAIPLLGMILGNSMTAIGLGLDALTKSAVKQKNQIEAQLALGKTAKESMLFLKRQSLHTAMIPVINMLAAAGIVSLPGMMTGQILAGIDPIEAVKYQIMIMLLITVSTASGVLIALRLAQKRLFDQRMRLTLDHLIRN</sequence>
<evidence type="ECO:0000313" key="7">
    <source>
        <dbReference type="EMBL" id="QBZ84064.1"/>
    </source>
</evidence>
<keyword evidence="8" id="KW-1185">Reference proteome</keyword>
<evidence type="ECO:0000256" key="6">
    <source>
        <dbReference type="SAM" id="Phobius"/>
    </source>
</evidence>
<feature type="transmembrane region" description="Helical" evidence="6">
    <location>
        <begin position="126"/>
        <end position="149"/>
    </location>
</feature>
<gene>
    <name evidence="7" type="primary">fetB</name>
    <name evidence="7" type="ORF">GHNINEIG_02139</name>
</gene>
<feature type="transmembrane region" description="Helical" evidence="6">
    <location>
        <begin position="221"/>
        <end position="244"/>
    </location>
</feature>
<comment type="subcellular location">
    <subcellularLocation>
        <location evidence="1">Membrane</location>
        <topology evidence="1">Multi-pass membrane protein</topology>
    </subcellularLocation>
</comment>
<dbReference type="Proteomes" id="UP000296201">
    <property type="component" value="Chromosome"/>
</dbReference>
<dbReference type="EMBL" id="CP032096">
    <property type="protein sequence ID" value="QBZ84064.1"/>
    <property type="molecule type" value="Genomic_DNA"/>
</dbReference>
<evidence type="ECO:0000256" key="4">
    <source>
        <dbReference type="ARBA" id="ARBA00022989"/>
    </source>
</evidence>
<dbReference type="InterPro" id="IPR005226">
    <property type="entry name" value="UPF0014_fam"/>
</dbReference>
<comment type="similarity">
    <text evidence="2">Belongs to the UPF0014 family.</text>
</comment>
<organism evidence="7 8">
    <name type="scientific">Hydrogenovibrio crunogenus</name>
    <dbReference type="NCBI Taxonomy" id="39765"/>
    <lineage>
        <taxon>Bacteria</taxon>
        <taxon>Pseudomonadati</taxon>
        <taxon>Pseudomonadota</taxon>
        <taxon>Gammaproteobacteria</taxon>
        <taxon>Thiotrichales</taxon>
        <taxon>Piscirickettsiaceae</taxon>
        <taxon>Hydrogenovibrio</taxon>
    </lineage>
</organism>
<evidence type="ECO:0000313" key="8">
    <source>
        <dbReference type="Proteomes" id="UP000296201"/>
    </source>
</evidence>
<feature type="transmembrane region" description="Helical" evidence="6">
    <location>
        <begin position="34"/>
        <end position="54"/>
    </location>
</feature>
<keyword evidence="5 6" id="KW-0472">Membrane</keyword>
<feature type="transmembrane region" description="Helical" evidence="6">
    <location>
        <begin position="60"/>
        <end position="80"/>
    </location>
</feature>
<evidence type="ECO:0000256" key="5">
    <source>
        <dbReference type="ARBA" id="ARBA00023136"/>
    </source>
</evidence>
<evidence type="ECO:0000256" key="2">
    <source>
        <dbReference type="ARBA" id="ARBA00005268"/>
    </source>
</evidence>